<feature type="compositionally biased region" description="Polar residues" evidence="1">
    <location>
        <begin position="42"/>
        <end position="52"/>
    </location>
</feature>
<dbReference type="InterPro" id="IPR051043">
    <property type="entry name" value="Sulfatase_Mod_Factor_Kinase"/>
</dbReference>
<feature type="domain" description="Sulfatase-modifying factor enzyme-like" evidence="3">
    <location>
        <begin position="92"/>
        <end position="336"/>
    </location>
</feature>
<dbReference type="Proteomes" id="UP000014634">
    <property type="component" value="Unassembled WGS sequence"/>
</dbReference>
<evidence type="ECO:0000259" key="3">
    <source>
        <dbReference type="Pfam" id="PF03781"/>
    </source>
</evidence>
<dbReference type="SUPFAM" id="SSF56436">
    <property type="entry name" value="C-type lectin-like"/>
    <property type="match status" value="1"/>
</dbReference>
<evidence type="ECO:0000256" key="2">
    <source>
        <dbReference type="SAM" id="Phobius"/>
    </source>
</evidence>
<dbReference type="InterPro" id="IPR016187">
    <property type="entry name" value="CTDL_fold"/>
</dbReference>
<keyword evidence="2" id="KW-1133">Transmembrane helix</keyword>
<dbReference type="InterPro" id="IPR042095">
    <property type="entry name" value="SUMF_sf"/>
</dbReference>
<evidence type="ECO:0000313" key="4">
    <source>
        <dbReference type="EMBL" id="EPF29416.1"/>
    </source>
</evidence>
<dbReference type="EMBL" id="ATFE01000004">
    <property type="protein sequence ID" value="EPF29416.1"/>
    <property type="molecule type" value="Genomic_DNA"/>
</dbReference>
<comment type="caution">
    <text evidence="4">The sequence shown here is derived from an EMBL/GenBank/DDBJ whole genome shotgun (WGS) entry which is preliminary data.</text>
</comment>
<organism evidence="4 5">
    <name type="scientific">Treponema medium ATCC 700293</name>
    <dbReference type="NCBI Taxonomy" id="1125700"/>
    <lineage>
        <taxon>Bacteria</taxon>
        <taxon>Pseudomonadati</taxon>
        <taxon>Spirochaetota</taxon>
        <taxon>Spirochaetia</taxon>
        <taxon>Spirochaetales</taxon>
        <taxon>Treponemataceae</taxon>
        <taxon>Treponema</taxon>
    </lineage>
</organism>
<dbReference type="RefSeq" id="WP_016522672.1">
    <property type="nucleotide sequence ID" value="NZ_KE332517.1"/>
</dbReference>
<dbReference type="AlphaFoldDB" id="A0AA87NV59"/>
<sequence>MKINNFRAEGRTIEKYFGYAAISVCMLIISLLFTACPGTTPSANPDNGSASNGEKPEKPSGYDAASGIGSVQGVNFVMKPIAAVTNASIGHSAEKNNPPRWVNLTAYQISETEVTQELWQEVMGNNPSGFKGSKNPPAAGEVQMKRPVEMITWFECIAFCNELTKKTNRGASTTCVYYSDAAFTTVYTKGDAGAQKLPYADWSKKGFRLPTEAEWEWAAMAGKDDAWAGTIILSELKDYAWLSDTGANKKTHEVKKKKPNAYGLYDMTGNVIEWCWDWYWSNMESYDKQDPTGKETGINRVRRGGSWFQDASKATRMIRFSDKPNSKYDNIGFRIACRS</sequence>
<dbReference type="Pfam" id="PF03781">
    <property type="entry name" value="FGE-sulfatase"/>
    <property type="match status" value="1"/>
</dbReference>
<dbReference type="GO" id="GO:0120147">
    <property type="term" value="F:formylglycine-generating oxidase activity"/>
    <property type="evidence" value="ECO:0007669"/>
    <property type="project" value="TreeGrafter"/>
</dbReference>
<feature type="transmembrane region" description="Helical" evidence="2">
    <location>
        <begin position="16"/>
        <end position="35"/>
    </location>
</feature>
<feature type="region of interest" description="Disordered" evidence="1">
    <location>
        <begin position="42"/>
        <end position="64"/>
    </location>
</feature>
<evidence type="ECO:0000256" key="1">
    <source>
        <dbReference type="SAM" id="MobiDB-lite"/>
    </source>
</evidence>
<dbReference type="PANTHER" id="PTHR23150">
    <property type="entry name" value="SULFATASE MODIFYING FACTOR 1, 2"/>
    <property type="match status" value="1"/>
</dbReference>
<gene>
    <name evidence="4" type="ORF">HMPREF9195_00702</name>
</gene>
<evidence type="ECO:0000313" key="5">
    <source>
        <dbReference type="Proteomes" id="UP000014634"/>
    </source>
</evidence>
<keyword evidence="2" id="KW-0812">Transmembrane</keyword>
<protein>
    <recommendedName>
        <fullName evidence="3">Sulfatase-modifying factor enzyme-like domain-containing protein</fullName>
    </recommendedName>
</protein>
<name>A0AA87NV59_TREMD</name>
<dbReference type="Gene3D" id="3.90.1580.10">
    <property type="entry name" value="paralog of FGE (formylglycine-generating enzyme)"/>
    <property type="match status" value="1"/>
</dbReference>
<accession>A0AA87NV59</accession>
<keyword evidence="2" id="KW-0472">Membrane</keyword>
<reference evidence="4 5" key="1">
    <citation type="submission" date="2013-04" db="EMBL/GenBank/DDBJ databases">
        <title>The Genome Sequence of Treponema medium ATCC 700293.</title>
        <authorList>
            <consortium name="The Broad Institute Genomics Platform"/>
            <person name="Earl A."/>
            <person name="Ward D."/>
            <person name="Feldgarden M."/>
            <person name="Gevers D."/>
            <person name="Leonetti C."/>
            <person name="Blanton J.M."/>
            <person name="Dewhirst F.E."/>
            <person name="Izard J."/>
            <person name="Walker B."/>
            <person name="Young S."/>
            <person name="Zeng Q."/>
            <person name="Gargeya S."/>
            <person name="Fitzgerald M."/>
            <person name="Haas B."/>
            <person name="Abouelleil A."/>
            <person name="Allen A.W."/>
            <person name="Alvarado L."/>
            <person name="Arachchi H.M."/>
            <person name="Berlin A.M."/>
            <person name="Chapman S.B."/>
            <person name="Gainer-Dewar J."/>
            <person name="Goldberg J."/>
            <person name="Griggs A."/>
            <person name="Gujja S."/>
            <person name="Hansen M."/>
            <person name="Howarth C."/>
            <person name="Imamovic A."/>
            <person name="Ireland A."/>
            <person name="Larimer J."/>
            <person name="McCowan C."/>
            <person name="Murphy C."/>
            <person name="Pearson M."/>
            <person name="Poon T.W."/>
            <person name="Priest M."/>
            <person name="Roberts A."/>
            <person name="Saif S."/>
            <person name="Shea T."/>
            <person name="Sisk P."/>
            <person name="Sykes S."/>
            <person name="Wortman J."/>
            <person name="Nusbaum C."/>
            <person name="Birren B."/>
        </authorList>
    </citation>
    <scope>NUCLEOTIDE SEQUENCE [LARGE SCALE GENOMIC DNA]</scope>
    <source>
        <strain evidence="4 5">ATCC 700293</strain>
    </source>
</reference>
<proteinExistence type="predicted"/>
<dbReference type="PANTHER" id="PTHR23150:SF19">
    <property type="entry name" value="FORMYLGLYCINE-GENERATING ENZYME"/>
    <property type="match status" value="1"/>
</dbReference>
<dbReference type="InterPro" id="IPR005532">
    <property type="entry name" value="SUMF_dom"/>
</dbReference>